<dbReference type="PANTHER" id="PTHR31635:SF196">
    <property type="entry name" value="REVERSE TRANSCRIPTASE DOMAIN-CONTAINING PROTEIN-RELATED"/>
    <property type="match status" value="1"/>
</dbReference>
<sequence length="161" mass="18768">MILLIDFEKAFDSIEWSFIEKSLHFFNFGHDIAKWVKLFNTQIKSRIVVNNTVSDWFNITRGCRQGDPISPYLFLIAGEVLAHMIRQDVHVRGYKVNEMEFKISQYADDTTLFLDGSEESFTQCIDLLDEYKSYSGLKMNAEKNKSYMVRLSSTPRKKISS</sequence>
<evidence type="ECO:0000259" key="1">
    <source>
        <dbReference type="PROSITE" id="PS50878"/>
    </source>
</evidence>
<dbReference type="Proteomes" id="UP000762676">
    <property type="component" value="Unassembled WGS sequence"/>
</dbReference>
<comment type="caution">
    <text evidence="2">The sequence shown here is derived from an EMBL/GenBank/DDBJ whole genome shotgun (WGS) entry which is preliminary data.</text>
</comment>
<proteinExistence type="predicted"/>
<dbReference type="GO" id="GO:0003964">
    <property type="term" value="F:RNA-directed DNA polymerase activity"/>
    <property type="evidence" value="ECO:0007669"/>
    <property type="project" value="UniProtKB-KW"/>
</dbReference>
<keyword evidence="3" id="KW-1185">Reference proteome</keyword>
<keyword evidence="2" id="KW-0695">RNA-directed DNA polymerase</keyword>
<dbReference type="PROSITE" id="PS50878">
    <property type="entry name" value="RT_POL"/>
    <property type="match status" value="1"/>
</dbReference>
<feature type="domain" description="Reverse transcriptase" evidence="1">
    <location>
        <begin position="1"/>
        <end position="161"/>
    </location>
</feature>
<keyword evidence="2" id="KW-0548">Nucleotidyltransferase</keyword>
<gene>
    <name evidence="2" type="ORF">ElyMa_001416900</name>
</gene>
<keyword evidence="2" id="KW-0808">Transferase</keyword>
<name>A0AAV4IUC9_9GAST</name>
<protein>
    <submittedName>
        <fullName evidence="2">Reverse transcriptase-like protein</fullName>
    </submittedName>
</protein>
<dbReference type="EMBL" id="BMAT01002784">
    <property type="protein sequence ID" value="GFS14159.1"/>
    <property type="molecule type" value="Genomic_DNA"/>
</dbReference>
<dbReference type="PANTHER" id="PTHR31635">
    <property type="entry name" value="REVERSE TRANSCRIPTASE DOMAIN-CONTAINING PROTEIN-RELATED"/>
    <property type="match status" value="1"/>
</dbReference>
<dbReference type="InterPro" id="IPR000477">
    <property type="entry name" value="RT_dom"/>
</dbReference>
<dbReference type="CDD" id="cd01650">
    <property type="entry name" value="RT_nLTR_like"/>
    <property type="match status" value="1"/>
</dbReference>
<reference evidence="2 3" key="1">
    <citation type="journal article" date="2021" name="Elife">
        <title>Chloroplast acquisition without the gene transfer in kleptoplastic sea slugs, Plakobranchus ocellatus.</title>
        <authorList>
            <person name="Maeda T."/>
            <person name="Takahashi S."/>
            <person name="Yoshida T."/>
            <person name="Shimamura S."/>
            <person name="Takaki Y."/>
            <person name="Nagai Y."/>
            <person name="Toyoda A."/>
            <person name="Suzuki Y."/>
            <person name="Arimoto A."/>
            <person name="Ishii H."/>
            <person name="Satoh N."/>
            <person name="Nishiyama T."/>
            <person name="Hasebe M."/>
            <person name="Maruyama T."/>
            <person name="Minagawa J."/>
            <person name="Obokata J."/>
            <person name="Shigenobu S."/>
        </authorList>
    </citation>
    <scope>NUCLEOTIDE SEQUENCE [LARGE SCALE GENOMIC DNA]</scope>
</reference>
<accession>A0AAV4IUC9</accession>
<dbReference type="Pfam" id="PF00078">
    <property type="entry name" value="RVT_1"/>
    <property type="match status" value="1"/>
</dbReference>
<organism evidence="2 3">
    <name type="scientific">Elysia marginata</name>
    <dbReference type="NCBI Taxonomy" id="1093978"/>
    <lineage>
        <taxon>Eukaryota</taxon>
        <taxon>Metazoa</taxon>
        <taxon>Spiralia</taxon>
        <taxon>Lophotrochozoa</taxon>
        <taxon>Mollusca</taxon>
        <taxon>Gastropoda</taxon>
        <taxon>Heterobranchia</taxon>
        <taxon>Euthyneura</taxon>
        <taxon>Panpulmonata</taxon>
        <taxon>Sacoglossa</taxon>
        <taxon>Placobranchoidea</taxon>
        <taxon>Plakobranchidae</taxon>
        <taxon>Elysia</taxon>
    </lineage>
</organism>
<dbReference type="InterPro" id="IPR043502">
    <property type="entry name" value="DNA/RNA_pol_sf"/>
</dbReference>
<dbReference type="AlphaFoldDB" id="A0AAV4IUC9"/>
<dbReference type="SUPFAM" id="SSF56672">
    <property type="entry name" value="DNA/RNA polymerases"/>
    <property type="match status" value="1"/>
</dbReference>
<evidence type="ECO:0000313" key="2">
    <source>
        <dbReference type="EMBL" id="GFS14159.1"/>
    </source>
</evidence>
<evidence type="ECO:0000313" key="3">
    <source>
        <dbReference type="Proteomes" id="UP000762676"/>
    </source>
</evidence>